<dbReference type="EMBL" id="JAHRIM010036516">
    <property type="protein sequence ID" value="MEQ2266109.1"/>
    <property type="molecule type" value="Genomic_DNA"/>
</dbReference>
<keyword evidence="2" id="KW-1185">Reference proteome</keyword>
<evidence type="ECO:0000313" key="2">
    <source>
        <dbReference type="Proteomes" id="UP001444071"/>
    </source>
</evidence>
<name>A0ABV0WA71_9TELE</name>
<dbReference type="Proteomes" id="UP001444071">
    <property type="component" value="Unassembled WGS sequence"/>
</dbReference>
<protein>
    <submittedName>
        <fullName evidence="1">Uncharacterized protein</fullName>
    </submittedName>
</protein>
<accession>A0ABV0WA71</accession>
<organism evidence="1 2">
    <name type="scientific">Xenotaenia resolanae</name>
    <dbReference type="NCBI Taxonomy" id="208358"/>
    <lineage>
        <taxon>Eukaryota</taxon>
        <taxon>Metazoa</taxon>
        <taxon>Chordata</taxon>
        <taxon>Craniata</taxon>
        <taxon>Vertebrata</taxon>
        <taxon>Euteleostomi</taxon>
        <taxon>Actinopterygii</taxon>
        <taxon>Neopterygii</taxon>
        <taxon>Teleostei</taxon>
        <taxon>Neoteleostei</taxon>
        <taxon>Acanthomorphata</taxon>
        <taxon>Ovalentaria</taxon>
        <taxon>Atherinomorphae</taxon>
        <taxon>Cyprinodontiformes</taxon>
        <taxon>Goodeidae</taxon>
        <taxon>Xenotaenia</taxon>
    </lineage>
</organism>
<sequence>MHLKKTFGKNLKKLIKKKERKKSICRIIQDDVSSLSLNGHLQRSPSVEKFSGAAISSLASECSRNQSCSHSRLVLKAEGTTHRSAGNVLPSLPPCSLFVILGPNQPFHHSSLLLH</sequence>
<evidence type="ECO:0000313" key="1">
    <source>
        <dbReference type="EMBL" id="MEQ2266109.1"/>
    </source>
</evidence>
<reference evidence="1 2" key="1">
    <citation type="submission" date="2021-06" db="EMBL/GenBank/DDBJ databases">
        <authorList>
            <person name="Palmer J.M."/>
        </authorList>
    </citation>
    <scope>NUCLEOTIDE SEQUENCE [LARGE SCALE GENOMIC DNA]</scope>
    <source>
        <strain evidence="1 2">XR_2019</strain>
        <tissue evidence="1">Muscle</tissue>
    </source>
</reference>
<gene>
    <name evidence="1" type="ORF">XENORESO_018391</name>
</gene>
<comment type="caution">
    <text evidence="1">The sequence shown here is derived from an EMBL/GenBank/DDBJ whole genome shotgun (WGS) entry which is preliminary data.</text>
</comment>
<proteinExistence type="predicted"/>